<reference evidence="1" key="2">
    <citation type="journal article" date="2023" name="IMA Fungus">
        <title>Comparative genomic study of the Penicillium genus elucidates a diverse pangenome and 15 lateral gene transfer events.</title>
        <authorList>
            <person name="Petersen C."/>
            <person name="Sorensen T."/>
            <person name="Nielsen M.R."/>
            <person name="Sondergaard T.E."/>
            <person name="Sorensen J.L."/>
            <person name="Fitzpatrick D.A."/>
            <person name="Frisvad J.C."/>
            <person name="Nielsen K.L."/>
        </authorList>
    </citation>
    <scope>NUCLEOTIDE SEQUENCE</scope>
    <source>
        <strain evidence="1">IBT 30069</strain>
    </source>
</reference>
<accession>A0A9W9F3Q7</accession>
<name>A0A9W9F3Q7_9EURO</name>
<sequence>MAMLTTQSIKEGLSGKKISEKTLLLTAHVSKVSVWAKKGTFLSVVNPLPSSLVYYIFEAIGL</sequence>
<comment type="caution">
    <text evidence="1">The sequence shown here is derived from an EMBL/GenBank/DDBJ whole genome shotgun (WGS) entry which is preliminary data.</text>
</comment>
<proteinExistence type="predicted"/>
<keyword evidence="2" id="KW-1185">Reference proteome</keyword>
<organism evidence="1 2">
    <name type="scientific">Penicillium angulare</name>
    <dbReference type="NCBI Taxonomy" id="116970"/>
    <lineage>
        <taxon>Eukaryota</taxon>
        <taxon>Fungi</taxon>
        <taxon>Dikarya</taxon>
        <taxon>Ascomycota</taxon>
        <taxon>Pezizomycotina</taxon>
        <taxon>Eurotiomycetes</taxon>
        <taxon>Eurotiomycetidae</taxon>
        <taxon>Eurotiales</taxon>
        <taxon>Aspergillaceae</taxon>
        <taxon>Penicillium</taxon>
    </lineage>
</organism>
<evidence type="ECO:0000313" key="2">
    <source>
        <dbReference type="Proteomes" id="UP001149165"/>
    </source>
</evidence>
<gene>
    <name evidence="1" type="ORF">N7456_008796</name>
</gene>
<dbReference type="AlphaFoldDB" id="A0A9W9F3Q7"/>
<protein>
    <submittedName>
        <fullName evidence="1">Uncharacterized protein</fullName>
    </submittedName>
</protein>
<dbReference type="EMBL" id="JAPQKH010000006">
    <property type="protein sequence ID" value="KAJ5092935.1"/>
    <property type="molecule type" value="Genomic_DNA"/>
</dbReference>
<reference evidence="1" key="1">
    <citation type="submission" date="2022-11" db="EMBL/GenBank/DDBJ databases">
        <authorList>
            <person name="Petersen C."/>
        </authorList>
    </citation>
    <scope>NUCLEOTIDE SEQUENCE</scope>
    <source>
        <strain evidence="1">IBT 30069</strain>
    </source>
</reference>
<dbReference type="Proteomes" id="UP001149165">
    <property type="component" value="Unassembled WGS sequence"/>
</dbReference>
<evidence type="ECO:0000313" key="1">
    <source>
        <dbReference type="EMBL" id="KAJ5092935.1"/>
    </source>
</evidence>